<proteinExistence type="predicted"/>
<dbReference type="Proteomes" id="UP001342418">
    <property type="component" value="Chromosome"/>
</dbReference>
<evidence type="ECO:0000313" key="1">
    <source>
        <dbReference type="EMBL" id="UUP15710.1"/>
    </source>
</evidence>
<protein>
    <recommendedName>
        <fullName evidence="3">Formate dehydrogenase</fullName>
    </recommendedName>
</protein>
<name>A0ABY5MC80_9HYPH</name>
<dbReference type="InterPro" id="IPR006311">
    <property type="entry name" value="TAT_signal"/>
</dbReference>
<evidence type="ECO:0000313" key="2">
    <source>
        <dbReference type="Proteomes" id="UP001342418"/>
    </source>
</evidence>
<gene>
    <name evidence="1" type="ORF">NTH_00148</name>
</gene>
<dbReference type="RefSeq" id="WP_338528203.1">
    <property type="nucleotide sequence ID" value="NZ_CP030941.1"/>
</dbReference>
<sequence length="65" mass="6787">MTAKAEDAKTDRRTFLKFAGLGSVAGGTALVTGKKAEAVEAKSNASGAGYTETDHVKAFYKSARF</sequence>
<reference evidence="1 2" key="1">
    <citation type="submission" date="2018-07" db="EMBL/GenBank/DDBJ databases">
        <title>Genome sequence of Nitratireductor thuwali#1536.</title>
        <authorList>
            <person name="Michoud G."/>
            <person name="Merlino G."/>
            <person name="Sefrji F.O."/>
            <person name="Daffonchio D."/>
        </authorList>
    </citation>
    <scope>NUCLEOTIDE SEQUENCE [LARGE SCALE GENOMIC DNA]</scope>
    <source>
        <strain evidence="2">Nit1536</strain>
    </source>
</reference>
<dbReference type="PIRSF" id="PIRSF036704">
    <property type="entry name" value="UCP036704"/>
    <property type="match status" value="1"/>
</dbReference>
<dbReference type="NCBIfam" id="TIGR01409">
    <property type="entry name" value="TAT_signal_seq"/>
    <property type="match status" value="1"/>
</dbReference>
<dbReference type="InterPro" id="IPR019546">
    <property type="entry name" value="TAT_signal_bac_arc"/>
</dbReference>
<organism evidence="1 2">
    <name type="scientific">Nitratireductor thuwali</name>
    <dbReference type="NCBI Taxonomy" id="2267699"/>
    <lineage>
        <taxon>Bacteria</taxon>
        <taxon>Pseudomonadati</taxon>
        <taxon>Pseudomonadota</taxon>
        <taxon>Alphaproteobacteria</taxon>
        <taxon>Hyphomicrobiales</taxon>
        <taxon>Phyllobacteriaceae</taxon>
        <taxon>Nitratireductor</taxon>
    </lineage>
</organism>
<dbReference type="EMBL" id="CP030941">
    <property type="protein sequence ID" value="UUP15710.1"/>
    <property type="molecule type" value="Genomic_DNA"/>
</dbReference>
<accession>A0ABY5MC80</accession>
<evidence type="ECO:0008006" key="3">
    <source>
        <dbReference type="Google" id="ProtNLM"/>
    </source>
</evidence>
<keyword evidence="2" id="KW-1185">Reference proteome</keyword>
<dbReference type="PROSITE" id="PS51318">
    <property type="entry name" value="TAT"/>
    <property type="match status" value="1"/>
</dbReference>
<dbReference type="InterPro" id="IPR014177">
    <property type="entry name" value="Formate_DH_TAT-contain"/>
</dbReference>
<dbReference type="NCBIfam" id="TIGR02811">
    <property type="entry name" value="formate_TAT"/>
    <property type="match status" value="1"/>
</dbReference>